<evidence type="ECO:0000256" key="4">
    <source>
        <dbReference type="ARBA" id="ARBA00022475"/>
    </source>
</evidence>
<evidence type="ECO:0000256" key="9">
    <source>
        <dbReference type="ARBA" id="ARBA00023012"/>
    </source>
</evidence>
<dbReference type="GO" id="GO:0004721">
    <property type="term" value="F:phosphoprotein phosphatase activity"/>
    <property type="evidence" value="ECO:0007669"/>
    <property type="project" value="TreeGrafter"/>
</dbReference>
<evidence type="ECO:0000313" key="14">
    <source>
        <dbReference type="Proteomes" id="UP000189857"/>
    </source>
</evidence>
<dbReference type="InterPro" id="IPR036890">
    <property type="entry name" value="HATPase_C_sf"/>
</dbReference>
<dbReference type="EC" id="2.7.13.3" evidence="3"/>
<feature type="domain" description="Histidine kinase" evidence="12">
    <location>
        <begin position="126"/>
        <end position="343"/>
    </location>
</feature>
<dbReference type="InterPro" id="IPR005467">
    <property type="entry name" value="His_kinase_dom"/>
</dbReference>
<evidence type="ECO:0000256" key="8">
    <source>
        <dbReference type="ARBA" id="ARBA00022989"/>
    </source>
</evidence>
<dbReference type="EMBL" id="FUXA01000004">
    <property type="protein sequence ID" value="SJZ42666.1"/>
    <property type="molecule type" value="Genomic_DNA"/>
</dbReference>
<keyword evidence="10 11" id="KW-0472">Membrane</keyword>
<dbReference type="GO" id="GO:0005886">
    <property type="term" value="C:plasma membrane"/>
    <property type="evidence" value="ECO:0007669"/>
    <property type="project" value="UniProtKB-SubCell"/>
</dbReference>
<dbReference type="InterPro" id="IPR050351">
    <property type="entry name" value="BphY/WalK/GraS-like"/>
</dbReference>
<evidence type="ECO:0000256" key="1">
    <source>
        <dbReference type="ARBA" id="ARBA00000085"/>
    </source>
</evidence>
<keyword evidence="7" id="KW-0418">Kinase</keyword>
<dbReference type="PROSITE" id="PS50109">
    <property type="entry name" value="HIS_KIN"/>
    <property type="match status" value="1"/>
</dbReference>
<feature type="transmembrane region" description="Helical" evidence="11">
    <location>
        <begin position="37"/>
        <end position="55"/>
    </location>
</feature>
<accession>A0A1T4KJW0</accession>
<keyword evidence="14" id="KW-1185">Reference proteome</keyword>
<dbReference type="PRINTS" id="PR00344">
    <property type="entry name" value="BCTRLSENSOR"/>
</dbReference>
<dbReference type="Pfam" id="PF02518">
    <property type="entry name" value="HATPase_c"/>
    <property type="match status" value="1"/>
</dbReference>
<evidence type="ECO:0000259" key="12">
    <source>
        <dbReference type="PROSITE" id="PS50109"/>
    </source>
</evidence>
<dbReference type="PANTHER" id="PTHR45453">
    <property type="entry name" value="PHOSPHATE REGULON SENSOR PROTEIN PHOR"/>
    <property type="match status" value="1"/>
</dbReference>
<keyword evidence="6 11" id="KW-0812">Transmembrane</keyword>
<comment type="subcellular location">
    <subcellularLocation>
        <location evidence="2">Cell membrane</location>
        <topology evidence="2">Multi-pass membrane protein</topology>
    </subcellularLocation>
</comment>
<dbReference type="SMART" id="SM00387">
    <property type="entry name" value="HATPase_c"/>
    <property type="match status" value="1"/>
</dbReference>
<proteinExistence type="predicted"/>
<evidence type="ECO:0000256" key="11">
    <source>
        <dbReference type="SAM" id="Phobius"/>
    </source>
</evidence>
<dbReference type="OrthoDB" id="9780487at2"/>
<keyword evidence="9" id="KW-0902">Two-component regulatory system</keyword>
<dbReference type="GO" id="GO:0000155">
    <property type="term" value="F:phosphorelay sensor kinase activity"/>
    <property type="evidence" value="ECO:0007669"/>
    <property type="project" value="TreeGrafter"/>
</dbReference>
<evidence type="ECO:0000256" key="6">
    <source>
        <dbReference type="ARBA" id="ARBA00022692"/>
    </source>
</evidence>
<dbReference type="Proteomes" id="UP000189857">
    <property type="component" value="Unassembled WGS sequence"/>
</dbReference>
<evidence type="ECO:0000256" key="7">
    <source>
        <dbReference type="ARBA" id="ARBA00022777"/>
    </source>
</evidence>
<dbReference type="RefSeq" id="WP_078786098.1">
    <property type="nucleotide sequence ID" value="NZ_FNHR01000002.1"/>
</dbReference>
<dbReference type="PANTHER" id="PTHR45453:SF2">
    <property type="entry name" value="HISTIDINE KINASE"/>
    <property type="match status" value="1"/>
</dbReference>
<dbReference type="Gene3D" id="3.30.565.10">
    <property type="entry name" value="Histidine kinase-like ATPase, C-terminal domain"/>
    <property type="match status" value="1"/>
</dbReference>
<evidence type="ECO:0000256" key="5">
    <source>
        <dbReference type="ARBA" id="ARBA00022679"/>
    </source>
</evidence>
<keyword evidence="4" id="KW-1003">Cell membrane</keyword>
<organism evidence="13 14">
    <name type="scientific">Eubacterium ruminantium</name>
    <dbReference type="NCBI Taxonomy" id="42322"/>
    <lineage>
        <taxon>Bacteria</taxon>
        <taxon>Bacillati</taxon>
        <taxon>Bacillota</taxon>
        <taxon>Clostridia</taxon>
        <taxon>Eubacteriales</taxon>
        <taxon>Eubacteriaceae</taxon>
        <taxon>Eubacterium</taxon>
    </lineage>
</organism>
<name>A0A1T4KJW0_9FIRM</name>
<evidence type="ECO:0000256" key="3">
    <source>
        <dbReference type="ARBA" id="ARBA00012438"/>
    </source>
</evidence>
<keyword evidence="5" id="KW-0808">Transferase</keyword>
<evidence type="ECO:0000256" key="2">
    <source>
        <dbReference type="ARBA" id="ARBA00004651"/>
    </source>
</evidence>
<sequence>MKFISYLKDKLYSIIIYFVTMLLIMAFLSVVGTHLSFIIAVEILCLLAWISITVIDYSRKKNFYNEIINKVDTLDQAYLVNEIVEEPNFYEGKIFYEIIQTTDKSMYENVAKAKRYSTDFKEYIEMWIHEVKLPIASLVLKVNNMKMNDEEGESEGFSEILNRLNNMIDQVLYYARSENSEKDYIFKEVKLGKVINSVLQRNRLDIQARDVELDVRDVSESVLTDAKWMEFIIGQFLSNSLRYTAGKKQPKISIYSEKSGDDIILHFKDNGIGIPKEDIKNVWEKSFTGSNGRWETDSSGNMSSTGMGLYIVRNLCNKMGHKVAVESVQGEFTDFMIYFGKNDMYKIGDK</sequence>
<comment type="catalytic activity">
    <reaction evidence="1">
        <text>ATP + protein L-histidine = ADP + protein N-phospho-L-histidine.</text>
        <dbReference type="EC" id="2.7.13.3"/>
    </reaction>
</comment>
<dbReference type="InterPro" id="IPR003594">
    <property type="entry name" value="HATPase_dom"/>
</dbReference>
<evidence type="ECO:0000256" key="10">
    <source>
        <dbReference type="ARBA" id="ARBA00023136"/>
    </source>
</evidence>
<evidence type="ECO:0000313" key="13">
    <source>
        <dbReference type="EMBL" id="SJZ42666.1"/>
    </source>
</evidence>
<reference evidence="13 14" key="1">
    <citation type="submission" date="2017-02" db="EMBL/GenBank/DDBJ databases">
        <authorList>
            <person name="Peterson S.W."/>
        </authorList>
    </citation>
    <scope>NUCLEOTIDE SEQUENCE [LARGE SCALE GENOMIC DNA]</scope>
    <source>
        <strain evidence="13 14">ATCC 17233</strain>
    </source>
</reference>
<dbReference type="InterPro" id="IPR004358">
    <property type="entry name" value="Sig_transdc_His_kin-like_C"/>
</dbReference>
<dbReference type="SUPFAM" id="SSF55874">
    <property type="entry name" value="ATPase domain of HSP90 chaperone/DNA topoisomerase II/histidine kinase"/>
    <property type="match status" value="1"/>
</dbReference>
<feature type="transmembrane region" description="Helical" evidence="11">
    <location>
        <begin position="12"/>
        <end position="31"/>
    </location>
</feature>
<gene>
    <name evidence="13" type="ORF">SAMN02745110_00420</name>
</gene>
<keyword evidence="8 11" id="KW-1133">Transmembrane helix</keyword>
<dbReference type="GO" id="GO:0016036">
    <property type="term" value="P:cellular response to phosphate starvation"/>
    <property type="evidence" value="ECO:0007669"/>
    <property type="project" value="TreeGrafter"/>
</dbReference>
<protein>
    <recommendedName>
        <fullName evidence="3">histidine kinase</fullName>
        <ecNumber evidence="3">2.7.13.3</ecNumber>
    </recommendedName>
</protein>
<dbReference type="AlphaFoldDB" id="A0A1T4KJW0"/>